<sequence length="94" mass="10396">MTNRASHIDVNHPDRFTPADITKHAHRCMLDRLTKHDRELTAIRKLLLGVIQQQPLAIEARELRASGYTFAGIAARTGLTRDIVANIIGQDGAA</sequence>
<keyword evidence="2" id="KW-1185">Reference proteome</keyword>
<reference evidence="1 2" key="1">
    <citation type="submission" date="2017-01" db="EMBL/GenBank/DDBJ databases">
        <title>Pseudomonas psychrotolerans genome sequencing and assembly.</title>
        <authorList>
            <person name="Vyas B."/>
            <person name="Mayilraj S."/>
        </authorList>
    </citation>
    <scope>NUCLEOTIDE SEQUENCE [LARGE SCALE GENOMIC DNA]</scope>
    <source>
        <strain evidence="1 2">SDS18</strain>
    </source>
</reference>
<dbReference type="RefSeq" id="WP_077172476.1">
    <property type="nucleotide sequence ID" value="NZ_MTLN01000008.1"/>
</dbReference>
<accession>A0ABX3INJ6</accession>
<evidence type="ECO:0000313" key="2">
    <source>
        <dbReference type="Proteomes" id="UP000189310"/>
    </source>
</evidence>
<protein>
    <recommendedName>
        <fullName evidence="3">TrfB transcriptional repressor protein domain-containing protein</fullName>
    </recommendedName>
</protein>
<proteinExistence type="predicted"/>
<dbReference type="Proteomes" id="UP000189310">
    <property type="component" value="Unassembled WGS sequence"/>
</dbReference>
<evidence type="ECO:0000313" key="1">
    <source>
        <dbReference type="EMBL" id="ONN69881.1"/>
    </source>
</evidence>
<evidence type="ECO:0008006" key="3">
    <source>
        <dbReference type="Google" id="ProtNLM"/>
    </source>
</evidence>
<organism evidence="1 2">
    <name type="scientific">Pseudomonas oryzihabitans</name>
    <dbReference type="NCBI Taxonomy" id="47885"/>
    <lineage>
        <taxon>Bacteria</taxon>
        <taxon>Pseudomonadati</taxon>
        <taxon>Pseudomonadota</taxon>
        <taxon>Gammaproteobacteria</taxon>
        <taxon>Pseudomonadales</taxon>
        <taxon>Pseudomonadaceae</taxon>
        <taxon>Pseudomonas</taxon>
    </lineage>
</organism>
<dbReference type="EMBL" id="MTLN01000008">
    <property type="protein sequence ID" value="ONN69881.1"/>
    <property type="molecule type" value="Genomic_DNA"/>
</dbReference>
<name>A0ABX3INJ6_9PSED</name>
<gene>
    <name evidence="1" type="ORF">BVL52_16535</name>
</gene>
<comment type="caution">
    <text evidence="1">The sequence shown here is derived from an EMBL/GenBank/DDBJ whole genome shotgun (WGS) entry which is preliminary data.</text>
</comment>